<feature type="region of interest" description="Disordered" evidence="3">
    <location>
        <begin position="1"/>
        <end position="24"/>
    </location>
</feature>
<evidence type="ECO:0000259" key="4">
    <source>
        <dbReference type="PROSITE" id="PS50984"/>
    </source>
</evidence>
<organism evidence="5 6">
    <name type="scientific">Oopsacas minuta</name>
    <dbReference type="NCBI Taxonomy" id="111878"/>
    <lineage>
        <taxon>Eukaryota</taxon>
        <taxon>Metazoa</taxon>
        <taxon>Porifera</taxon>
        <taxon>Hexactinellida</taxon>
        <taxon>Hexasterophora</taxon>
        <taxon>Lyssacinosida</taxon>
        <taxon>Leucopsacidae</taxon>
        <taxon>Oopsacas</taxon>
    </lineage>
</organism>
<dbReference type="InterPro" id="IPR042214">
    <property type="entry name" value="TruD_catalytic"/>
</dbReference>
<dbReference type="CDD" id="cd02576">
    <property type="entry name" value="PseudoU_synth_ScPUS7"/>
    <property type="match status" value="1"/>
</dbReference>
<comment type="similarity">
    <text evidence="1">Belongs to the pseudouridine synthase TruD family.</text>
</comment>
<dbReference type="GO" id="GO:0001522">
    <property type="term" value="P:pseudouridine synthesis"/>
    <property type="evidence" value="ECO:0007669"/>
    <property type="project" value="InterPro"/>
</dbReference>
<evidence type="ECO:0000256" key="3">
    <source>
        <dbReference type="SAM" id="MobiDB-lite"/>
    </source>
</evidence>
<dbReference type="SUPFAM" id="SSF55120">
    <property type="entry name" value="Pseudouridine synthase"/>
    <property type="match status" value="1"/>
</dbReference>
<evidence type="ECO:0000313" key="5">
    <source>
        <dbReference type="EMBL" id="KAI6652314.1"/>
    </source>
</evidence>
<dbReference type="InterPro" id="IPR020103">
    <property type="entry name" value="PsdUridine_synth_cat_dom_sf"/>
</dbReference>
<evidence type="ECO:0000256" key="2">
    <source>
        <dbReference type="ARBA" id="ARBA00023235"/>
    </source>
</evidence>
<dbReference type="Pfam" id="PF23943">
    <property type="entry name" value="PUS7L_N"/>
    <property type="match status" value="1"/>
</dbReference>
<evidence type="ECO:0000256" key="1">
    <source>
        <dbReference type="ARBA" id="ARBA00007953"/>
    </source>
</evidence>
<dbReference type="PANTHER" id="PTHR13326:SF21">
    <property type="entry name" value="PSEUDOURIDYLATE SYNTHASE PUS7L"/>
    <property type="match status" value="1"/>
</dbReference>
<dbReference type="EMBL" id="JAKMXF010000299">
    <property type="protein sequence ID" value="KAI6652314.1"/>
    <property type="molecule type" value="Genomic_DNA"/>
</dbReference>
<protein>
    <recommendedName>
        <fullName evidence="4">TRUD domain-containing protein</fullName>
    </recommendedName>
</protein>
<comment type="caution">
    <text evidence="5">The sequence shown here is derived from an EMBL/GenBank/DDBJ whole genome shotgun (WGS) entry which is preliminary data.</text>
</comment>
<dbReference type="InterPro" id="IPR011760">
    <property type="entry name" value="PsdUridine_synth_TruD_insert"/>
</dbReference>
<dbReference type="InterPro" id="IPR001656">
    <property type="entry name" value="PsdUridine_synth_TruD"/>
</dbReference>
<dbReference type="Proteomes" id="UP001165289">
    <property type="component" value="Unassembled WGS sequence"/>
</dbReference>
<dbReference type="NCBIfam" id="TIGR00094">
    <property type="entry name" value="tRNA_TruD_broad"/>
    <property type="match status" value="1"/>
</dbReference>
<sequence length="613" mass="69723">MKRCEDSSNDYPSNKRTKTTDQVPEDIDEVPCVSKVIADPVCPEQKIERENLVGITKFANPTLTPFHGVIKTRFSDFHVNEISLEGKTIELTQLGTQSADEQESIAKANPDNTVAEIEGLSSPQLVDELKKIIPENIVTELENLNSESSQDSIVIPLIQEKEIRKNIHFLIKRVYPNLATSAKDNQITVHHSEHIPSDHLRNVGWPKKLPTFCQCVLFKENIDTLQAISTLSHRLNIKQSAIGYAGIKDKRAKTSQLITFRRMNAKRLVGLNKAKSHIKLGNFSYVDKHLKLGDLTGNKFRIVIRNINCEITDLTSSIESLKKNGFVNYFGLQRFGNIGGETHIVGKLILQKRWEDAVNMLLGGERRDEDERTATARGIWRKTHDVKAALKEMPRTRTHEITLLKAIEKNIQANNFQNILQHLPSQVRKLYVHAYQSFLWNYSVSSRLESDDRNLKVGDKVLNGDGDVCTMDEDMINSGKYLLENLVIPTIGEDSTPDKFTLELLQNENIEFDTIKTLTIEYQLWTNYRKVFIKPDIENWSLKNYTNLEETLVLSDLDKIQGFESTKVDEDAIQRTALLLTLSLPKSCYATMALRELLREDTSSSYQATLNAI</sequence>
<keyword evidence="2" id="KW-0413">Isomerase</keyword>
<dbReference type="GO" id="GO:0003723">
    <property type="term" value="F:RNA binding"/>
    <property type="evidence" value="ECO:0007669"/>
    <property type="project" value="InterPro"/>
</dbReference>
<name>A0AAV7JUX3_9METZ</name>
<gene>
    <name evidence="5" type="ORF">LOD99_7329</name>
</gene>
<evidence type="ECO:0000313" key="6">
    <source>
        <dbReference type="Proteomes" id="UP001165289"/>
    </source>
</evidence>
<dbReference type="GO" id="GO:0009982">
    <property type="term" value="F:pseudouridine synthase activity"/>
    <property type="evidence" value="ECO:0007669"/>
    <property type="project" value="InterPro"/>
</dbReference>
<dbReference type="AlphaFoldDB" id="A0AAV7JUX3"/>
<dbReference type="GO" id="GO:0005634">
    <property type="term" value="C:nucleus"/>
    <property type="evidence" value="ECO:0007669"/>
    <property type="project" value="TreeGrafter"/>
</dbReference>
<dbReference type="PROSITE" id="PS50984">
    <property type="entry name" value="TRUD"/>
    <property type="match status" value="1"/>
</dbReference>
<dbReference type="Gene3D" id="3.30.2350.20">
    <property type="entry name" value="TruD, catalytic domain"/>
    <property type="match status" value="2"/>
</dbReference>
<dbReference type="PIRSF" id="PIRSF037016">
    <property type="entry name" value="Pseudouridin_synth_euk_prd"/>
    <property type="match status" value="1"/>
</dbReference>
<proteinExistence type="inferred from homology"/>
<accession>A0AAV7JUX3</accession>
<dbReference type="InterPro" id="IPR056963">
    <property type="entry name" value="PUS7L_N"/>
</dbReference>
<dbReference type="PANTHER" id="PTHR13326">
    <property type="entry name" value="TRNA PSEUDOURIDINE SYNTHASE D"/>
    <property type="match status" value="1"/>
</dbReference>
<feature type="domain" description="TRUD" evidence="4">
    <location>
        <begin position="325"/>
        <end position="534"/>
    </location>
</feature>
<keyword evidence="6" id="KW-1185">Reference proteome</keyword>
<dbReference type="Pfam" id="PF01142">
    <property type="entry name" value="TruD"/>
    <property type="match status" value="1"/>
</dbReference>
<reference evidence="5 6" key="1">
    <citation type="journal article" date="2023" name="BMC Biol.">
        <title>The compact genome of the sponge Oopsacas minuta (Hexactinellida) is lacking key metazoan core genes.</title>
        <authorList>
            <person name="Santini S."/>
            <person name="Schenkelaars Q."/>
            <person name="Jourda C."/>
            <person name="Duchesne M."/>
            <person name="Belahbib H."/>
            <person name="Rocher C."/>
            <person name="Selva M."/>
            <person name="Riesgo A."/>
            <person name="Vervoort M."/>
            <person name="Leys S.P."/>
            <person name="Kodjabachian L."/>
            <person name="Le Bivic A."/>
            <person name="Borchiellini C."/>
            <person name="Claverie J.M."/>
            <person name="Renard E."/>
        </authorList>
    </citation>
    <scope>NUCLEOTIDE SEQUENCE [LARGE SCALE GENOMIC DNA]</scope>
    <source>
        <strain evidence="5">SPO-2</strain>
    </source>
</reference>